<evidence type="ECO:0000256" key="3">
    <source>
        <dbReference type="ARBA" id="ARBA00022692"/>
    </source>
</evidence>
<feature type="disulfide bond" evidence="9">
    <location>
        <begin position="22"/>
        <end position="34"/>
    </location>
</feature>
<dbReference type="SUPFAM" id="SSF57424">
    <property type="entry name" value="LDL receptor-like module"/>
    <property type="match status" value="2"/>
</dbReference>
<dbReference type="CDD" id="cd00112">
    <property type="entry name" value="LDLa"/>
    <property type="match status" value="1"/>
</dbReference>
<keyword evidence="7 9" id="KW-1015">Disulfide bond</keyword>
<evidence type="ECO:0000256" key="2">
    <source>
        <dbReference type="ARBA" id="ARBA00004308"/>
    </source>
</evidence>
<gene>
    <name evidence="10" type="ORF">TCEB3V08_LOCUS13806</name>
</gene>
<dbReference type="PROSITE" id="PS01209">
    <property type="entry name" value="LDLRA_1"/>
    <property type="match status" value="1"/>
</dbReference>
<evidence type="ECO:0000256" key="6">
    <source>
        <dbReference type="ARBA" id="ARBA00023136"/>
    </source>
</evidence>
<dbReference type="EMBL" id="OC353921">
    <property type="protein sequence ID" value="CAD7419500.1"/>
    <property type="molecule type" value="Genomic_DNA"/>
</dbReference>
<evidence type="ECO:0000256" key="1">
    <source>
        <dbReference type="ARBA" id="ARBA00004167"/>
    </source>
</evidence>
<evidence type="ECO:0000256" key="7">
    <source>
        <dbReference type="ARBA" id="ARBA00023157"/>
    </source>
</evidence>
<dbReference type="PANTHER" id="PTHR24270:SF62">
    <property type="entry name" value="LOW-DENSITY LIPOPROTEIN RECEPTOR-RELATED PROTEIN 2"/>
    <property type="match status" value="1"/>
</dbReference>
<name>A0A7R9HF14_TIMCR</name>
<evidence type="ECO:0000313" key="10">
    <source>
        <dbReference type="EMBL" id="CAD7419500.1"/>
    </source>
</evidence>
<dbReference type="SMART" id="SM00192">
    <property type="entry name" value="LDLa"/>
    <property type="match status" value="1"/>
</dbReference>
<dbReference type="Pfam" id="PF00057">
    <property type="entry name" value="Ldl_recept_a"/>
    <property type="match status" value="1"/>
</dbReference>
<reference evidence="10" key="1">
    <citation type="submission" date="2020-11" db="EMBL/GenBank/DDBJ databases">
        <authorList>
            <person name="Tran Van P."/>
        </authorList>
    </citation>
    <scope>NUCLEOTIDE SEQUENCE</scope>
</reference>
<dbReference type="PANTHER" id="PTHR24270">
    <property type="entry name" value="LOW-DENSITY LIPOPROTEIN RECEPTOR-RELATED"/>
    <property type="match status" value="1"/>
</dbReference>
<evidence type="ECO:0000256" key="9">
    <source>
        <dbReference type="PROSITE-ProRule" id="PRU00124"/>
    </source>
</evidence>
<dbReference type="InterPro" id="IPR050685">
    <property type="entry name" value="LDLR"/>
</dbReference>
<dbReference type="GO" id="GO:0016192">
    <property type="term" value="P:vesicle-mediated transport"/>
    <property type="evidence" value="ECO:0007669"/>
    <property type="project" value="UniProtKB-ARBA"/>
</dbReference>
<evidence type="ECO:0000256" key="5">
    <source>
        <dbReference type="ARBA" id="ARBA00022989"/>
    </source>
</evidence>
<keyword evidence="4" id="KW-0677">Repeat</keyword>
<keyword evidence="6" id="KW-0472">Membrane</keyword>
<dbReference type="FunFam" id="4.10.400.10:FF:000065">
    <property type="entry name" value="Transmembrane protease serine 7"/>
    <property type="match status" value="1"/>
</dbReference>
<feature type="disulfide bond" evidence="9">
    <location>
        <begin position="29"/>
        <end position="47"/>
    </location>
</feature>
<comment type="subcellular location">
    <subcellularLocation>
        <location evidence="2">Endomembrane system</location>
    </subcellularLocation>
    <subcellularLocation>
        <location evidence="1">Membrane</location>
        <topology evidence="1">Single-pass membrane protein</topology>
    </subcellularLocation>
</comment>
<proteinExistence type="predicted"/>
<dbReference type="AlphaFoldDB" id="A0A7R9HF14"/>
<dbReference type="Gene3D" id="4.10.400.10">
    <property type="entry name" value="Low-density Lipoprotein Receptor"/>
    <property type="match status" value="2"/>
</dbReference>
<organism evidence="10">
    <name type="scientific">Timema cristinae</name>
    <name type="common">Walking stick</name>
    <dbReference type="NCBI Taxonomy" id="61476"/>
    <lineage>
        <taxon>Eukaryota</taxon>
        <taxon>Metazoa</taxon>
        <taxon>Ecdysozoa</taxon>
        <taxon>Arthropoda</taxon>
        <taxon>Hexapoda</taxon>
        <taxon>Insecta</taxon>
        <taxon>Pterygota</taxon>
        <taxon>Neoptera</taxon>
        <taxon>Polyneoptera</taxon>
        <taxon>Phasmatodea</taxon>
        <taxon>Timematodea</taxon>
        <taxon>Timematoidea</taxon>
        <taxon>Timematidae</taxon>
        <taxon>Timema</taxon>
    </lineage>
</organism>
<sequence length="69" mass="7776">MTWRCNGVPECANGEDEKLCDCSLDQFKCNTGGCISQALVCDGVEHCPDFSDEWDCIHLHPETTRLEIR</sequence>
<feature type="disulfide bond" evidence="9">
    <location>
        <begin position="41"/>
        <end position="56"/>
    </location>
</feature>
<evidence type="ECO:0000256" key="8">
    <source>
        <dbReference type="ARBA" id="ARBA00023180"/>
    </source>
</evidence>
<dbReference type="InterPro" id="IPR036055">
    <property type="entry name" value="LDL_receptor-like_sf"/>
</dbReference>
<keyword evidence="5" id="KW-1133">Transmembrane helix</keyword>
<dbReference type="GO" id="GO:0012505">
    <property type="term" value="C:endomembrane system"/>
    <property type="evidence" value="ECO:0007669"/>
    <property type="project" value="UniProtKB-SubCell"/>
</dbReference>
<dbReference type="InterPro" id="IPR023415">
    <property type="entry name" value="LDLR_class-A_CS"/>
</dbReference>
<evidence type="ECO:0000256" key="4">
    <source>
        <dbReference type="ARBA" id="ARBA00022737"/>
    </source>
</evidence>
<keyword evidence="3" id="KW-0812">Transmembrane</keyword>
<dbReference type="GO" id="GO:0005886">
    <property type="term" value="C:plasma membrane"/>
    <property type="evidence" value="ECO:0007669"/>
    <property type="project" value="TreeGrafter"/>
</dbReference>
<protein>
    <submittedName>
        <fullName evidence="10">Uncharacterized protein</fullName>
    </submittedName>
</protein>
<accession>A0A7R9HF14</accession>
<dbReference type="PROSITE" id="PS50068">
    <property type="entry name" value="LDLRA_2"/>
    <property type="match status" value="1"/>
</dbReference>
<dbReference type="InterPro" id="IPR002172">
    <property type="entry name" value="LDrepeatLR_classA_rpt"/>
</dbReference>
<keyword evidence="8" id="KW-0325">Glycoprotein</keyword>